<protein>
    <recommendedName>
        <fullName evidence="7">Large ribosomal subunit protein bL9m</fullName>
    </recommendedName>
    <alternativeName>
        <fullName evidence="8">39S ribosomal protein L9, mitochondrial</fullName>
    </alternativeName>
</protein>
<name>A0ABN8MY11_9CNID</name>
<evidence type="ECO:0000256" key="2">
    <source>
        <dbReference type="ARBA" id="ARBA00010605"/>
    </source>
</evidence>
<dbReference type="Proteomes" id="UP001159405">
    <property type="component" value="Unassembled WGS sequence"/>
</dbReference>
<evidence type="ECO:0000313" key="11">
    <source>
        <dbReference type="Proteomes" id="UP001159405"/>
    </source>
</evidence>
<dbReference type="PROSITE" id="PS00651">
    <property type="entry name" value="RIBOSOMAL_L9"/>
    <property type="match status" value="1"/>
</dbReference>
<evidence type="ECO:0000259" key="9">
    <source>
        <dbReference type="PROSITE" id="PS00651"/>
    </source>
</evidence>
<keyword evidence="11" id="KW-1185">Reference proteome</keyword>
<organism evidence="10 11">
    <name type="scientific">Porites lobata</name>
    <dbReference type="NCBI Taxonomy" id="104759"/>
    <lineage>
        <taxon>Eukaryota</taxon>
        <taxon>Metazoa</taxon>
        <taxon>Cnidaria</taxon>
        <taxon>Anthozoa</taxon>
        <taxon>Hexacorallia</taxon>
        <taxon>Scleractinia</taxon>
        <taxon>Fungiina</taxon>
        <taxon>Poritidae</taxon>
        <taxon>Porites</taxon>
    </lineage>
</organism>
<evidence type="ECO:0000256" key="6">
    <source>
        <dbReference type="ARBA" id="ARBA00023274"/>
    </source>
</evidence>
<sequence length="208" mass="24532">MLQVRRQILRFENLTKLCARSMGKMDQFKWKRPKDRPNKKPRLSIILLEKHKKLGNAGQLVPVKRGYARNFLVPQGLAAYATKENMKKYLREVDPSDAAPESQVCPKFMAFLRRTHLKIKRKENEFFEVTEHHLALEYQRQYQLYVPVHCIIIEEPIRSFGQFVVNVAVRDGVVVPMKVSVEEWRPFVPDRFKDVMSSEDYIKKQTQA</sequence>
<reference evidence="10 11" key="1">
    <citation type="submission" date="2022-05" db="EMBL/GenBank/DDBJ databases">
        <authorList>
            <consortium name="Genoscope - CEA"/>
            <person name="William W."/>
        </authorList>
    </citation>
    <scope>NUCLEOTIDE SEQUENCE [LARGE SCALE GENOMIC DNA]</scope>
</reference>
<dbReference type="InterPro" id="IPR054302">
    <property type="entry name" value="Ribosomal_bL9m_C"/>
</dbReference>
<evidence type="ECO:0000256" key="1">
    <source>
        <dbReference type="ARBA" id="ARBA00004173"/>
    </source>
</evidence>
<evidence type="ECO:0000256" key="8">
    <source>
        <dbReference type="ARBA" id="ARBA00035381"/>
    </source>
</evidence>
<dbReference type="InterPro" id="IPR020594">
    <property type="entry name" value="Ribosomal_bL9_bac/chp"/>
</dbReference>
<dbReference type="NCBIfam" id="TIGR00158">
    <property type="entry name" value="L9"/>
    <property type="match status" value="1"/>
</dbReference>
<dbReference type="InterPro" id="IPR020070">
    <property type="entry name" value="Ribosomal_bL9_N"/>
</dbReference>
<dbReference type="InterPro" id="IPR009027">
    <property type="entry name" value="Ribosomal_bL9/RNase_H1_N"/>
</dbReference>
<dbReference type="Pfam" id="PF01281">
    <property type="entry name" value="Ribosomal_L9_N"/>
    <property type="match status" value="1"/>
</dbReference>
<dbReference type="InterPro" id="IPR036935">
    <property type="entry name" value="Ribosomal_bL9_N_sf"/>
</dbReference>
<dbReference type="Gene3D" id="3.40.5.10">
    <property type="entry name" value="Ribosomal protein L9, N-terminal domain"/>
    <property type="match status" value="1"/>
</dbReference>
<dbReference type="Pfam" id="PF22078">
    <property type="entry name" value="Ribosomal_bL9m_C"/>
    <property type="match status" value="1"/>
</dbReference>
<proteinExistence type="inferred from homology"/>
<feature type="domain" description="Ribosomal protein L9" evidence="9">
    <location>
        <begin position="55"/>
        <end position="82"/>
    </location>
</feature>
<dbReference type="InterPro" id="IPR000244">
    <property type="entry name" value="Ribosomal_bL9"/>
</dbReference>
<evidence type="ECO:0000256" key="5">
    <source>
        <dbReference type="ARBA" id="ARBA00023128"/>
    </source>
</evidence>
<evidence type="ECO:0000256" key="7">
    <source>
        <dbReference type="ARBA" id="ARBA00035194"/>
    </source>
</evidence>
<keyword evidence="6" id="KW-0687">Ribonucleoprotein</keyword>
<dbReference type="SUPFAM" id="SSF55653">
    <property type="entry name" value="Ribosomal protein L9 C-domain"/>
    <property type="match status" value="1"/>
</dbReference>
<evidence type="ECO:0000256" key="3">
    <source>
        <dbReference type="ARBA" id="ARBA00022946"/>
    </source>
</evidence>
<comment type="similarity">
    <text evidence="2">Belongs to the bacterial ribosomal protein bL9 family.</text>
</comment>
<evidence type="ECO:0000313" key="10">
    <source>
        <dbReference type="EMBL" id="CAH3038564.1"/>
    </source>
</evidence>
<gene>
    <name evidence="10" type="ORF">PLOB_00039296</name>
</gene>
<comment type="caution">
    <text evidence="10">The sequence shown here is derived from an EMBL/GenBank/DDBJ whole genome shotgun (WGS) entry which is preliminary data.</text>
</comment>
<comment type="subcellular location">
    <subcellularLocation>
        <location evidence="1">Mitochondrion</location>
    </subcellularLocation>
</comment>
<dbReference type="InterPro" id="IPR036791">
    <property type="entry name" value="Ribosomal_bL9_C_sf"/>
</dbReference>
<keyword evidence="5" id="KW-0496">Mitochondrion</keyword>
<dbReference type="PANTHER" id="PTHR21368">
    <property type="entry name" value="50S RIBOSOMAL PROTEIN L9"/>
    <property type="match status" value="1"/>
</dbReference>
<dbReference type="Gene3D" id="3.10.430.100">
    <property type="entry name" value="Ribosomal protein L9, C-terminal domain"/>
    <property type="match status" value="1"/>
</dbReference>
<keyword evidence="3" id="KW-0809">Transit peptide</keyword>
<dbReference type="SUPFAM" id="SSF55658">
    <property type="entry name" value="L9 N-domain-like"/>
    <property type="match status" value="1"/>
</dbReference>
<accession>A0ABN8MY11</accession>
<evidence type="ECO:0000256" key="4">
    <source>
        <dbReference type="ARBA" id="ARBA00022980"/>
    </source>
</evidence>
<keyword evidence="4" id="KW-0689">Ribosomal protein</keyword>
<dbReference type="EMBL" id="CALNXK010000006">
    <property type="protein sequence ID" value="CAH3038564.1"/>
    <property type="molecule type" value="Genomic_DNA"/>
</dbReference>